<evidence type="ECO:0008006" key="4">
    <source>
        <dbReference type="Google" id="ProtNLM"/>
    </source>
</evidence>
<evidence type="ECO:0000313" key="3">
    <source>
        <dbReference type="Proteomes" id="UP000067626"/>
    </source>
</evidence>
<dbReference type="AlphaFoldDB" id="A0A0K1E729"/>
<accession>A0A0K1E729</accession>
<dbReference type="EMBL" id="CP012159">
    <property type="protein sequence ID" value="AKT36502.1"/>
    <property type="molecule type" value="Genomic_DNA"/>
</dbReference>
<gene>
    <name evidence="2" type="ORF">CMC5_006180</name>
</gene>
<dbReference type="InterPro" id="IPR026337">
    <property type="entry name" value="AKG_HExxH"/>
</dbReference>
<dbReference type="KEGG" id="ccro:CMC5_006180"/>
<dbReference type="NCBIfam" id="TIGR04267">
    <property type="entry name" value="mod_HExxH"/>
    <property type="match status" value="1"/>
</dbReference>
<sequence length="422" mass="46577">MSPPPPLAPPRDLTIPEPGSHTARDILSRAIRRSLGELPQVGRGLSLSPGVRADLSSFQPWIRLALAQHPGAVASAVRRPTAGALIRCLRPGRLPAARAEAALSELLGLLYLELAAQEAMPRSARMQHPPRQLVSLLAQASVELPADTTELLFQNGRMKVGFGAHEPLSLPLDGWARGSVEALSAKGVRVTAPYHPLERGLVLALADNNPVAMDEAHPDKEGNAVSLGGRPIQSWRERLRAALDIIDRYMPELRREMELFLHQIVPVGYDEERHMSASFQESLGTIYMSLHPSVMTLTEALIHEFSHNKINALFELDAVLENAFSPLYTSPVRPDPRPLHGVLLAVHAFVPVARLYEQMIQSRDPLARPEAFEARYEQIRTINREGTKVLLDNARPTITGRGVLAELERWDEHFGRRAAAHS</sequence>
<protein>
    <recommendedName>
        <fullName evidence="4">HEXXH motif domain-containing protein</fullName>
    </recommendedName>
</protein>
<name>A0A0K1E729_CHOCO</name>
<evidence type="ECO:0000256" key="1">
    <source>
        <dbReference type="SAM" id="MobiDB-lite"/>
    </source>
</evidence>
<dbReference type="RefSeq" id="WP_050429007.1">
    <property type="nucleotide sequence ID" value="NZ_CP012159.1"/>
</dbReference>
<keyword evidence="3" id="KW-1185">Reference proteome</keyword>
<dbReference type="OrthoDB" id="9769264at2"/>
<dbReference type="Proteomes" id="UP000067626">
    <property type="component" value="Chromosome"/>
</dbReference>
<organism evidence="2 3">
    <name type="scientific">Chondromyces crocatus</name>
    <dbReference type="NCBI Taxonomy" id="52"/>
    <lineage>
        <taxon>Bacteria</taxon>
        <taxon>Pseudomonadati</taxon>
        <taxon>Myxococcota</taxon>
        <taxon>Polyangia</taxon>
        <taxon>Polyangiales</taxon>
        <taxon>Polyangiaceae</taxon>
        <taxon>Chondromyces</taxon>
    </lineage>
</organism>
<evidence type="ECO:0000313" key="2">
    <source>
        <dbReference type="EMBL" id="AKT36502.1"/>
    </source>
</evidence>
<feature type="region of interest" description="Disordered" evidence="1">
    <location>
        <begin position="1"/>
        <end position="20"/>
    </location>
</feature>
<dbReference type="STRING" id="52.CMC5_006180"/>
<reference evidence="2 3" key="1">
    <citation type="submission" date="2015-07" db="EMBL/GenBank/DDBJ databases">
        <title>Genome analysis of myxobacterium Chondromyces crocatus Cm c5 reveals a high potential for natural compound synthesis and the genetic basis for the loss of fruiting body formation.</title>
        <authorList>
            <person name="Zaburannyi N."/>
            <person name="Bunk B."/>
            <person name="Maier J."/>
            <person name="Overmann J."/>
            <person name="Mueller R."/>
        </authorList>
    </citation>
    <scope>NUCLEOTIDE SEQUENCE [LARGE SCALE GENOMIC DNA]</scope>
    <source>
        <strain evidence="2 3">Cm c5</strain>
    </source>
</reference>
<proteinExistence type="predicted"/>